<sequence>MPRDDFEPVHVELDWYDGIRSGIAAVDGVPHYFRSENFTDLIDEGAYLVWPADDEVLALEREQSAIYFAAQARGDRHPGEGGVDARYDELELLLEPRREPPPDARRLFAQWRHAPNPHQPDHGGGYWVRWRTTA</sequence>
<evidence type="ECO:0008006" key="3">
    <source>
        <dbReference type="Google" id="ProtNLM"/>
    </source>
</evidence>
<keyword evidence="2" id="KW-1185">Reference proteome</keyword>
<comment type="caution">
    <text evidence="1">The sequence shown here is derived from an EMBL/GenBank/DDBJ whole genome shotgun (WGS) entry which is preliminary data.</text>
</comment>
<dbReference type="Proteomes" id="UP000624325">
    <property type="component" value="Unassembled WGS sequence"/>
</dbReference>
<evidence type="ECO:0000313" key="2">
    <source>
        <dbReference type="Proteomes" id="UP000624325"/>
    </source>
</evidence>
<evidence type="ECO:0000313" key="1">
    <source>
        <dbReference type="EMBL" id="GIF61097.1"/>
    </source>
</evidence>
<name>A0ABQ4CE99_9ACTN</name>
<dbReference type="RefSeq" id="WP_203707913.1">
    <property type="nucleotide sequence ID" value="NZ_BAAALU010000006.1"/>
</dbReference>
<organism evidence="1 2">
    <name type="scientific">Asanoa iriomotensis</name>
    <dbReference type="NCBI Taxonomy" id="234613"/>
    <lineage>
        <taxon>Bacteria</taxon>
        <taxon>Bacillati</taxon>
        <taxon>Actinomycetota</taxon>
        <taxon>Actinomycetes</taxon>
        <taxon>Micromonosporales</taxon>
        <taxon>Micromonosporaceae</taxon>
        <taxon>Asanoa</taxon>
    </lineage>
</organism>
<dbReference type="EMBL" id="BONC01000088">
    <property type="protein sequence ID" value="GIF61097.1"/>
    <property type="molecule type" value="Genomic_DNA"/>
</dbReference>
<proteinExistence type="predicted"/>
<protein>
    <recommendedName>
        <fullName evidence="3">DUF2442 domain-containing protein</fullName>
    </recommendedName>
</protein>
<gene>
    <name evidence="1" type="ORF">Air01nite_71920</name>
</gene>
<reference evidence="1 2" key="1">
    <citation type="submission" date="2021-01" db="EMBL/GenBank/DDBJ databases">
        <title>Whole genome shotgun sequence of Asanoa iriomotensis NBRC 100142.</title>
        <authorList>
            <person name="Komaki H."/>
            <person name="Tamura T."/>
        </authorList>
    </citation>
    <scope>NUCLEOTIDE SEQUENCE [LARGE SCALE GENOMIC DNA]</scope>
    <source>
        <strain evidence="1 2">NBRC 100142</strain>
    </source>
</reference>
<accession>A0ABQ4CE99</accession>